<dbReference type="AlphaFoldDB" id="A0A1I4QR78"/>
<dbReference type="EMBL" id="FOUB01000028">
    <property type="protein sequence ID" value="SFM42225.1"/>
    <property type="molecule type" value="Genomic_DNA"/>
</dbReference>
<keyword evidence="2" id="KW-1185">Reference proteome</keyword>
<dbReference type="RefSeq" id="WP_074905646.1">
    <property type="nucleotide sequence ID" value="NZ_FOUB01000028.1"/>
</dbReference>
<accession>A0A1I4QR78</accession>
<reference evidence="2" key="1">
    <citation type="submission" date="2016-10" db="EMBL/GenBank/DDBJ databases">
        <authorList>
            <person name="Varghese N."/>
            <person name="Submissions S."/>
        </authorList>
    </citation>
    <scope>NUCLEOTIDE SEQUENCE [LARGE SCALE GENOMIC DNA]</scope>
    <source>
        <strain evidence="2">Nm44</strain>
    </source>
</reference>
<gene>
    <name evidence="1" type="ORF">SAMN05421863_10285</name>
</gene>
<dbReference type="OrthoDB" id="6465939at2"/>
<sequence>MKTESAKAAAIIKAELKKHGIKASVRSRNFSMGDAVDITVYDQLPAIFKKIEEFSGQFQYGSFNGMEDIYEYTNSRKDIPQAKYVHIRNEYSEELRQKAWSFIREYYGYDDQPEDVKEASKIYLSKHCEWADTIIYKTLRNEGAFWTQNKPRVKVEIE</sequence>
<protein>
    <submittedName>
        <fullName evidence="1">Uncharacterized protein</fullName>
    </submittedName>
</protein>
<proteinExistence type="predicted"/>
<dbReference type="Proteomes" id="UP000183287">
    <property type="component" value="Unassembled WGS sequence"/>
</dbReference>
<name>A0A1I4QR78_9PROT</name>
<organism evidence="1 2">
    <name type="scientific">Nitrosomonas communis</name>
    <dbReference type="NCBI Taxonomy" id="44574"/>
    <lineage>
        <taxon>Bacteria</taxon>
        <taxon>Pseudomonadati</taxon>
        <taxon>Pseudomonadota</taxon>
        <taxon>Betaproteobacteria</taxon>
        <taxon>Nitrosomonadales</taxon>
        <taxon>Nitrosomonadaceae</taxon>
        <taxon>Nitrosomonas</taxon>
    </lineage>
</organism>
<evidence type="ECO:0000313" key="2">
    <source>
        <dbReference type="Proteomes" id="UP000183287"/>
    </source>
</evidence>
<evidence type="ECO:0000313" key="1">
    <source>
        <dbReference type="EMBL" id="SFM42225.1"/>
    </source>
</evidence>